<dbReference type="GO" id="GO:0016705">
    <property type="term" value="F:oxidoreductase activity, acting on paired donors, with incorporation or reduction of molecular oxygen"/>
    <property type="evidence" value="ECO:0007669"/>
    <property type="project" value="InterPro"/>
</dbReference>
<dbReference type="InterPro" id="IPR036396">
    <property type="entry name" value="Cyt_P450_sf"/>
</dbReference>
<dbReference type="PANTHER" id="PTHR24305">
    <property type="entry name" value="CYTOCHROME P450"/>
    <property type="match status" value="1"/>
</dbReference>
<keyword evidence="4 6" id="KW-0479">Metal-binding</keyword>
<dbReference type="InterPro" id="IPR002401">
    <property type="entry name" value="Cyt_P450_E_grp-I"/>
</dbReference>
<dbReference type="PROSITE" id="PS00086">
    <property type="entry name" value="CYTOCHROME_P450"/>
    <property type="match status" value="1"/>
</dbReference>
<evidence type="ECO:0000313" key="9">
    <source>
        <dbReference type="EMBL" id="KAL1586993.1"/>
    </source>
</evidence>
<evidence type="ECO:0000313" key="10">
    <source>
        <dbReference type="Proteomes" id="UP000803884"/>
    </source>
</evidence>
<dbReference type="PRINTS" id="PR00385">
    <property type="entry name" value="P450"/>
</dbReference>
<sequence>MTTMTDSAASTWPPKDTFSIIVLFAALSVVYYVGSKIYDVYFGPLSEFPGPKLSAFSVLPSLSSLFTGDDAVYVPELHAKYGPVVRTSPDHLSFANGAAGFKEIYGFGKKGLYKDPQFYGVPLNKVHSIITADDANHSRQRKILSHAFSDRALKDQEPLLKRWVELMRDKLLESAEAGKPADMLKFYNCTTFDIMGDLTFAESLQMLEGSDYSPWVKVIFAGVKTGTRLRAFKIYSKITNYLVENLLFKSEVVRKKQWEHWNYSKERVDRRLARTPDRPDLWTKILERGSGPDGLSVPEHHSIASLFMIAGTETTATALSGTTYQLLTNPDTLALLQKEIRTAFSSFDDMGLESLAKQKYLMAVLQEGLRMYPPVPSELPRVVPAGGAVICGQWVPGGTKVGVHHLATYRNEELFRKPYEFHPERWLGDPEFKDDKLDAMEAFSVGPRNCLGKNLAWHEMRLLMATVVLHFDMKLCEESKGWNDQKVFTLWEKKPLMATLTPAKA</sequence>
<dbReference type="PANTHER" id="PTHR24305:SF210">
    <property type="entry name" value="CYTOCHROME P450 MONOOXYGENASE ASQL-RELATED"/>
    <property type="match status" value="1"/>
</dbReference>
<dbReference type="AlphaFoldDB" id="A0AB34KQG3"/>
<reference evidence="9 10" key="1">
    <citation type="journal article" date="2020" name="Microbiol. Resour. Announc.">
        <title>Draft Genome Sequence of a Cladosporium Species Isolated from the Mesophotic Ascidian Didemnum maculosum.</title>
        <authorList>
            <person name="Gioti A."/>
            <person name="Siaperas R."/>
            <person name="Nikolaivits E."/>
            <person name="Le Goff G."/>
            <person name="Ouazzani J."/>
            <person name="Kotoulas G."/>
            <person name="Topakas E."/>
        </authorList>
    </citation>
    <scope>NUCLEOTIDE SEQUENCE [LARGE SCALE GENOMIC DNA]</scope>
    <source>
        <strain evidence="9 10">TM138-S3</strain>
    </source>
</reference>
<evidence type="ECO:0000256" key="6">
    <source>
        <dbReference type="PIRSR" id="PIRSR602401-1"/>
    </source>
</evidence>
<dbReference type="InterPro" id="IPR050121">
    <property type="entry name" value="Cytochrome_P450_monoxygenase"/>
</dbReference>
<keyword evidence="7" id="KW-0503">Monooxygenase</keyword>
<dbReference type="PRINTS" id="PR00463">
    <property type="entry name" value="EP450I"/>
</dbReference>
<dbReference type="Proteomes" id="UP000803884">
    <property type="component" value="Unassembled WGS sequence"/>
</dbReference>
<keyword evidence="8" id="KW-0812">Transmembrane</keyword>
<evidence type="ECO:0000256" key="5">
    <source>
        <dbReference type="ARBA" id="ARBA00023004"/>
    </source>
</evidence>
<feature type="transmembrane region" description="Helical" evidence="8">
    <location>
        <begin position="17"/>
        <end position="34"/>
    </location>
</feature>
<comment type="similarity">
    <text evidence="2 7">Belongs to the cytochrome P450 family.</text>
</comment>
<evidence type="ECO:0000256" key="7">
    <source>
        <dbReference type="RuleBase" id="RU000461"/>
    </source>
</evidence>
<dbReference type="SUPFAM" id="SSF48264">
    <property type="entry name" value="Cytochrome P450"/>
    <property type="match status" value="1"/>
</dbReference>
<dbReference type="RefSeq" id="XP_069230098.1">
    <property type="nucleotide sequence ID" value="XM_069372586.1"/>
</dbReference>
<proteinExistence type="inferred from homology"/>
<name>A0AB34KQG3_9PEZI</name>
<dbReference type="InterPro" id="IPR001128">
    <property type="entry name" value="Cyt_P450"/>
</dbReference>
<evidence type="ECO:0000256" key="3">
    <source>
        <dbReference type="ARBA" id="ARBA00022617"/>
    </source>
</evidence>
<keyword evidence="3 6" id="KW-0349">Heme</keyword>
<keyword evidence="7" id="KW-0560">Oxidoreductase</keyword>
<evidence type="ECO:0000256" key="4">
    <source>
        <dbReference type="ARBA" id="ARBA00022723"/>
    </source>
</evidence>
<feature type="binding site" description="axial binding residue" evidence="6">
    <location>
        <position position="450"/>
    </location>
    <ligand>
        <name>heme</name>
        <dbReference type="ChEBI" id="CHEBI:30413"/>
    </ligand>
    <ligandPart>
        <name>Fe</name>
        <dbReference type="ChEBI" id="CHEBI:18248"/>
    </ligandPart>
</feature>
<keyword evidence="10" id="KW-1185">Reference proteome</keyword>
<keyword evidence="8" id="KW-1133">Transmembrane helix</keyword>
<dbReference type="GO" id="GO:0020037">
    <property type="term" value="F:heme binding"/>
    <property type="evidence" value="ECO:0007669"/>
    <property type="project" value="InterPro"/>
</dbReference>
<dbReference type="CDD" id="cd11058">
    <property type="entry name" value="CYP60B-like"/>
    <property type="match status" value="1"/>
</dbReference>
<accession>A0AB34KQG3</accession>
<dbReference type="GO" id="GO:0004497">
    <property type="term" value="F:monooxygenase activity"/>
    <property type="evidence" value="ECO:0007669"/>
    <property type="project" value="UniProtKB-KW"/>
</dbReference>
<protein>
    <recommendedName>
        <fullName evidence="11">Cytochrome P450 monooxygenase</fullName>
    </recommendedName>
</protein>
<keyword evidence="8" id="KW-0472">Membrane</keyword>
<dbReference type="InterPro" id="IPR017972">
    <property type="entry name" value="Cyt_P450_CS"/>
</dbReference>
<dbReference type="GO" id="GO:0005506">
    <property type="term" value="F:iron ion binding"/>
    <property type="evidence" value="ECO:0007669"/>
    <property type="project" value="InterPro"/>
</dbReference>
<comment type="caution">
    <text evidence="9">The sequence shown here is derived from an EMBL/GenBank/DDBJ whole genome shotgun (WGS) entry which is preliminary data.</text>
</comment>
<gene>
    <name evidence="9" type="ORF">WHR41_03980</name>
</gene>
<evidence type="ECO:0008006" key="11">
    <source>
        <dbReference type="Google" id="ProtNLM"/>
    </source>
</evidence>
<dbReference type="EMBL" id="JAAQHG020000012">
    <property type="protein sequence ID" value="KAL1586993.1"/>
    <property type="molecule type" value="Genomic_DNA"/>
</dbReference>
<evidence type="ECO:0000256" key="2">
    <source>
        <dbReference type="ARBA" id="ARBA00010617"/>
    </source>
</evidence>
<dbReference type="Gene3D" id="1.10.630.10">
    <property type="entry name" value="Cytochrome P450"/>
    <property type="match status" value="1"/>
</dbReference>
<keyword evidence="5 6" id="KW-0408">Iron</keyword>
<organism evidence="9 10">
    <name type="scientific">Cladosporium halotolerans</name>
    <dbReference type="NCBI Taxonomy" id="1052096"/>
    <lineage>
        <taxon>Eukaryota</taxon>
        <taxon>Fungi</taxon>
        <taxon>Dikarya</taxon>
        <taxon>Ascomycota</taxon>
        <taxon>Pezizomycotina</taxon>
        <taxon>Dothideomycetes</taxon>
        <taxon>Dothideomycetidae</taxon>
        <taxon>Cladosporiales</taxon>
        <taxon>Cladosporiaceae</taxon>
        <taxon>Cladosporium</taxon>
    </lineage>
</organism>
<dbReference type="GeneID" id="96005424"/>
<evidence type="ECO:0000256" key="8">
    <source>
        <dbReference type="SAM" id="Phobius"/>
    </source>
</evidence>
<evidence type="ECO:0000256" key="1">
    <source>
        <dbReference type="ARBA" id="ARBA00001971"/>
    </source>
</evidence>
<comment type="cofactor">
    <cofactor evidence="1 6">
        <name>heme</name>
        <dbReference type="ChEBI" id="CHEBI:30413"/>
    </cofactor>
</comment>
<dbReference type="Pfam" id="PF00067">
    <property type="entry name" value="p450"/>
    <property type="match status" value="1"/>
</dbReference>